<reference evidence="1" key="1">
    <citation type="submission" date="2017-02" db="EMBL/GenBank/DDBJ databases">
        <title>Delving into the versatile metabolic prowess of the omnipresent phylum Bacteroidetes.</title>
        <authorList>
            <person name="Nobu M.K."/>
            <person name="Mei R."/>
            <person name="Narihiro T."/>
            <person name="Kuroda K."/>
            <person name="Liu W.-T."/>
        </authorList>
    </citation>
    <scope>NUCLEOTIDE SEQUENCE</scope>
    <source>
        <strain evidence="1">ADurb.Bin160</strain>
    </source>
</reference>
<proteinExistence type="predicted"/>
<organism evidence="1">
    <name type="scientific">candidate division CPR1 bacterium ADurb.Bin160</name>
    <dbReference type="NCBI Taxonomy" id="1852826"/>
    <lineage>
        <taxon>Bacteria</taxon>
        <taxon>candidate division CPR1</taxon>
    </lineage>
</organism>
<sequence>MINKFETQIEKTLDIKKDLKLTYILSEIKNKKLLKKNPSLNKKRLLQKNLKIGDVVLLNKKADKLNI</sequence>
<dbReference type="EMBL" id="MWDB01000004">
    <property type="protein sequence ID" value="OQB42279.1"/>
    <property type="molecule type" value="Genomic_DNA"/>
</dbReference>
<accession>A0A1V5ZPX5</accession>
<protein>
    <submittedName>
        <fullName evidence="1">Uncharacterized protein</fullName>
    </submittedName>
</protein>
<dbReference type="AlphaFoldDB" id="A0A1V5ZPX5"/>
<name>A0A1V5ZPX5_9BACT</name>
<evidence type="ECO:0000313" key="1">
    <source>
        <dbReference type="EMBL" id="OQB42279.1"/>
    </source>
</evidence>
<dbReference type="Proteomes" id="UP000485621">
    <property type="component" value="Unassembled WGS sequence"/>
</dbReference>
<gene>
    <name evidence="1" type="ORF">BWY04_00343</name>
</gene>
<comment type="caution">
    <text evidence="1">The sequence shown here is derived from an EMBL/GenBank/DDBJ whole genome shotgun (WGS) entry which is preliminary data.</text>
</comment>